<proteinExistence type="predicted"/>
<name>A0A2I1HQL3_9GLOM</name>
<sequence>MGMWQVEALKLYNRSLRQESKYYVFIHLYIDAIKKEKEGDIGIKNRLDIYMVIKRIGNLTIEEVGVMMAYSYMRNSISHKKKWDIEKDKNGKKDGVKNKKTYDDVLKCFRELEYIENLVYFFCDNCCKLSSGPRSYSSRSSSFSSACFNKEKKIFKDETRNV</sequence>
<organism evidence="1 2">
    <name type="scientific">Rhizophagus irregularis</name>
    <dbReference type="NCBI Taxonomy" id="588596"/>
    <lineage>
        <taxon>Eukaryota</taxon>
        <taxon>Fungi</taxon>
        <taxon>Fungi incertae sedis</taxon>
        <taxon>Mucoromycota</taxon>
        <taxon>Glomeromycotina</taxon>
        <taxon>Glomeromycetes</taxon>
        <taxon>Glomerales</taxon>
        <taxon>Glomeraceae</taxon>
        <taxon>Rhizophagus</taxon>
    </lineage>
</organism>
<gene>
    <name evidence="1" type="ORF">RhiirA4_550878</name>
</gene>
<accession>A0A2I1HQL3</accession>
<protein>
    <submittedName>
        <fullName evidence="1">Uncharacterized protein</fullName>
    </submittedName>
</protein>
<dbReference type="AlphaFoldDB" id="A0A2I1HQL3"/>
<keyword evidence="2" id="KW-1185">Reference proteome</keyword>
<dbReference type="Proteomes" id="UP000234323">
    <property type="component" value="Unassembled WGS sequence"/>
</dbReference>
<evidence type="ECO:0000313" key="1">
    <source>
        <dbReference type="EMBL" id="PKY61178.1"/>
    </source>
</evidence>
<evidence type="ECO:0000313" key="2">
    <source>
        <dbReference type="Proteomes" id="UP000234323"/>
    </source>
</evidence>
<dbReference type="EMBL" id="LLXI01005020">
    <property type="protein sequence ID" value="PKY61178.1"/>
    <property type="molecule type" value="Genomic_DNA"/>
</dbReference>
<comment type="caution">
    <text evidence="1">The sequence shown here is derived from an EMBL/GenBank/DDBJ whole genome shotgun (WGS) entry which is preliminary data.</text>
</comment>
<reference evidence="1 2" key="1">
    <citation type="submission" date="2015-10" db="EMBL/GenBank/DDBJ databases">
        <title>Genome analyses suggest a sexual origin of heterokaryosis in a supposedly ancient asexual fungus.</title>
        <authorList>
            <person name="Ropars J."/>
            <person name="Sedzielewska K."/>
            <person name="Noel J."/>
            <person name="Charron P."/>
            <person name="Farinelli L."/>
            <person name="Marton T."/>
            <person name="Kruger M."/>
            <person name="Pelin A."/>
            <person name="Brachmann A."/>
            <person name="Corradi N."/>
        </authorList>
    </citation>
    <scope>NUCLEOTIDE SEQUENCE [LARGE SCALE GENOMIC DNA]</scope>
    <source>
        <strain evidence="1 2">A4</strain>
    </source>
</reference>
<dbReference type="VEuPathDB" id="FungiDB:FUN_010816"/>
<dbReference type="VEuPathDB" id="FungiDB:RhiirFUN_016103"/>